<dbReference type="EMBL" id="JBIRWE010000009">
    <property type="protein sequence ID" value="MFI1966411.1"/>
    <property type="molecule type" value="Genomic_DNA"/>
</dbReference>
<evidence type="ECO:0000256" key="1">
    <source>
        <dbReference type="ARBA" id="ARBA00022553"/>
    </source>
</evidence>
<keyword evidence="3" id="KW-0238">DNA-binding</keyword>
<protein>
    <submittedName>
        <fullName evidence="8">Response regulator</fullName>
    </submittedName>
</protein>
<dbReference type="PANTHER" id="PTHR43214">
    <property type="entry name" value="TWO-COMPONENT RESPONSE REGULATOR"/>
    <property type="match status" value="1"/>
</dbReference>
<evidence type="ECO:0000256" key="2">
    <source>
        <dbReference type="ARBA" id="ARBA00023015"/>
    </source>
</evidence>
<reference evidence="8 9" key="1">
    <citation type="submission" date="2024-10" db="EMBL/GenBank/DDBJ databases">
        <title>The Natural Products Discovery Center: Release of the First 8490 Sequenced Strains for Exploring Actinobacteria Biosynthetic Diversity.</title>
        <authorList>
            <person name="Kalkreuter E."/>
            <person name="Kautsar S.A."/>
            <person name="Yang D."/>
            <person name="Bader C.D."/>
            <person name="Teijaro C.N."/>
            <person name="Fluegel L."/>
            <person name="Davis C.M."/>
            <person name="Simpson J.R."/>
            <person name="Lauterbach L."/>
            <person name="Steele A.D."/>
            <person name="Gui C."/>
            <person name="Meng S."/>
            <person name="Li G."/>
            <person name="Viehrig K."/>
            <person name="Ye F."/>
            <person name="Su P."/>
            <person name="Kiefer A.F."/>
            <person name="Nichols A."/>
            <person name="Cepeda A.J."/>
            <person name="Yan W."/>
            <person name="Fan B."/>
            <person name="Jiang Y."/>
            <person name="Adhikari A."/>
            <person name="Zheng C.-J."/>
            <person name="Schuster L."/>
            <person name="Cowan T.M."/>
            <person name="Smanski M.J."/>
            <person name="Chevrette M.G."/>
            <person name="De Carvalho L.P.S."/>
            <person name="Shen B."/>
        </authorList>
    </citation>
    <scope>NUCLEOTIDE SEQUENCE [LARGE SCALE GENOMIC DNA]</scope>
    <source>
        <strain evidence="8 9">NPDC020327</strain>
    </source>
</reference>
<dbReference type="PANTHER" id="PTHR43214:SF24">
    <property type="entry name" value="TRANSCRIPTIONAL REGULATORY PROTEIN NARL-RELATED"/>
    <property type="match status" value="1"/>
</dbReference>
<evidence type="ECO:0000313" key="9">
    <source>
        <dbReference type="Proteomes" id="UP001611548"/>
    </source>
</evidence>
<feature type="domain" description="HTH luxR-type" evidence="6">
    <location>
        <begin position="149"/>
        <end position="214"/>
    </location>
</feature>
<evidence type="ECO:0000313" key="8">
    <source>
        <dbReference type="EMBL" id="MFI1966411.1"/>
    </source>
</evidence>
<dbReference type="PRINTS" id="PR00038">
    <property type="entry name" value="HTHLUXR"/>
</dbReference>
<dbReference type="InterPro" id="IPR001789">
    <property type="entry name" value="Sig_transdc_resp-reg_receiver"/>
</dbReference>
<dbReference type="InterPro" id="IPR058245">
    <property type="entry name" value="NreC/VraR/RcsB-like_REC"/>
</dbReference>
<sequence length="232" mass="24914">MPIKILIVDDQAIVRSGLRMIIESDPELVVVAEAEDGAQALVRVAEFSPHVVLMDLTMPGVDGVESTRQLVQLEDAPRVIVISSHSTDAEVIAALSAGACGFLLKDLRPEELFAAIRAAASGSSVFTPAVLRSLVGQAVQRTPIRVNAVNEKIAKLSESERRVLALIGLGKTNAQISTDLTISESSVKTYVSRGLSKLGLENRTQAAIVAYETGLSARIETELTRRQESRQE</sequence>
<feature type="domain" description="Response regulatory" evidence="7">
    <location>
        <begin position="4"/>
        <end position="120"/>
    </location>
</feature>
<dbReference type="Gene3D" id="3.40.50.2300">
    <property type="match status" value="1"/>
</dbReference>
<keyword evidence="1 5" id="KW-0597">Phosphoprotein</keyword>
<dbReference type="InterPro" id="IPR000792">
    <property type="entry name" value="Tscrpt_reg_LuxR_C"/>
</dbReference>
<accession>A0ABW7UXJ7</accession>
<proteinExistence type="predicted"/>
<evidence type="ECO:0000256" key="5">
    <source>
        <dbReference type="PROSITE-ProRule" id="PRU00169"/>
    </source>
</evidence>
<dbReference type="Pfam" id="PF00072">
    <property type="entry name" value="Response_reg"/>
    <property type="match status" value="1"/>
</dbReference>
<evidence type="ECO:0000259" key="6">
    <source>
        <dbReference type="PROSITE" id="PS50043"/>
    </source>
</evidence>
<dbReference type="SUPFAM" id="SSF46894">
    <property type="entry name" value="C-terminal effector domain of the bipartite response regulators"/>
    <property type="match status" value="1"/>
</dbReference>
<dbReference type="PROSITE" id="PS50043">
    <property type="entry name" value="HTH_LUXR_2"/>
    <property type="match status" value="1"/>
</dbReference>
<dbReference type="PROSITE" id="PS50110">
    <property type="entry name" value="RESPONSE_REGULATORY"/>
    <property type="match status" value="1"/>
</dbReference>
<keyword evidence="9" id="KW-1185">Reference proteome</keyword>
<dbReference type="Proteomes" id="UP001611548">
    <property type="component" value="Unassembled WGS sequence"/>
</dbReference>
<dbReference type="CDD" id="cd17535">
    <property type="entry name" value="REC_NarL-like"/>
    <property type="match status" value="1"/>
</dbReference>
<evidence type="ECO:0000256" key="4">
    <source>
        <dbReference type="ARBA" id="ARBA00023163"/>
    </source>
</evidence>
<dbReference type="InterPro" id="IPR039420">
    <property type="entry name" value="WalR-like"/>
</dbReference>
<dbReference type="RefSeq" id="WP_055470645.1">
    <property type="nucleotide sequence ID" value="NZ_JBIRWE010000009.1"/>
</dbReference>
<dbReference type="SMART" id="SM00421">
    <property type="entry name" value="HTH_LUXR"/>
    <property type="match status" value="1"/>
</dbReference>
<organism evidence="8 9">
    <name type="scientific">Streptomyces pathocidini</name>
    <dbReference type="NCBI Taxonomy" id="1650571"/>
    <lineage>
        <taxon>Bacteria</taxon>
        <taxon>Bacillati</taxon>
        <taxon>Actinomycetota</taxon>
        <taxon>Actinomycetes</taxon>
        <taxon>Kitasatosporales</taxon>
        <taxon>Streptomycetaceae</taxon>
        <taxon>Streptomyces</taxon>
    </lineage>
</organism>
<dbReference type="SUPFAM" id="SSF52172">
    <property type="entry name" value="CheY-like"/>
    <property type="match status" value="1"/>
</dbReference>
<name>A0ABW7UXJ7_9ACTN</name>
<keyword evidence="4" id="KW-0804">Transcription</keyword>
<dbReference type="InterPro" id="IPR016032">
    <property type="entry name" value="Sig_transdc_resp-reg_C-effctor"/>
</dbReference>
<evidence type="ECO:0000256" key="3">
    <source>
        <dbReference type="ARBA" id="ARBA00023125"/>
    </source>
</evidence>
<feature type="modified residue" description="4-aspartylphosphate" evidence="5">
    <location>
        <position position="55"/>
    </location>
</feature>
<keyword evidence="2" id="KW-0805">Transcription regulation</keyword>
<dbReference type="Pfam" id="PF00196">
    <property type="entry name" value="GerE"/>
    <property type="match status" value="1"/>
</dbReference>
<comment type="caution">
    <text evidence="8">The sequence shown here is derived from an EMBL/GenBank/DDBJ whole genome shotgun (WGS) entry which is preliminary data.</text>
</comment>
<dbReference type="CDD" id="cd06170">
    <property type="entry name" value="LuxR_C_like"/>
    <property type="match status" value="1"/>
</dbReference>
<dbReference type="InterPro" id="IPR011006">
    <property type="entry name" value="CheY-like_superfamily"/>
</dbReference>
<gene>
    <name evidence="8" type="ORF">ACH429_20265</name>
</gene>
<dbReference type="SMART" id="SM00448">
    <property type="entry name" value="REC"/>
    <property type="match status" value="1"/>
</dbReference>
<evidence type="ECO:0000259" key="7">
    <source>
        <dbReference type="PROSITE" id="PS50110"/>
    </source>
</evidence>